<proteinExistence type="predicted"/>
<dbReference type="Pfam" id="PF00188">
    <property type="entry name" value="CAP"/>
    <property type="match status" value="1"/>
</dbReference>
<keyword evidence="2" id="KW-1185">Reference proteome</keyword>
<dbReference type="SUPFAM" id="SSF55797">
    <property type="entry name" value="PR-1-like"/>
    <property type="match status" value="1"/>
</dbReference>
<name>A0A0K0G219_STRVS</name>
<evidence type="ECO:0000259" key="1">
    <source>
        <dbReference type="SMART" id="SM00198"/>
    </source>
</evidence>
<accession>A0A0K0G219</accession>
<reference evidence="3" key="2">
    <citation type="submission" date="2015-08" db="UniProtKB">
        <authorList>
            <consortium name="WormBaseParasite"/>
        </authorList>
    </citation>
    <scope>IDENTIFICATION</scope>
</reference>
<dbReference type="Gene3D" id="3.40.33.10">
    <property type="entry name" value="CAP"/>
    <property type="match status" value="1"/>
</dbReference>
<feature type="domain" description="SCP" evidence="1">
    <location>
        <begin position="175"/>
        <end position="303"/>
    </location>
</feature>
<organism evidence="2 3">
    <name type="scientific">Strongyloides venezuelensis</name>
    <name type="common">Threadworm</name>
    <dbReference type="NCBI Taxonomy" id="75913"/>
    <lineage>
        <taxon>Eukaryota</taxon>
        <taxon>Metazoa</taxon>
        <taxon>Ecdysozoa</taxon>
        <taxon>Nematoda</taxon>
        <taxon>Chromadorea</taxon>
        <taxon>Rhabditida</taxon>
        <taxon>Tylenchina</taxon>
        <taxon>Panagrolaimomorpha</taxon>
        <taxon>Strongyloidoidea</taxon>
        <taxon>Strongyloididae</taxon>
        <taxon>Strongyloides</taxon>
    </lineage>
</organism>
<dbReference type="InterPro" id="IPR035940">
    <property type="entry name" value="CAP_sf"/>
</dbReference>
<protein>
    <submittedName>
        <fullName evidence="3">SCP domain-containing protein</fullName>
    </submittedName>
</protein>
<dbReference type="WBParaSite" id="SVE_1876400.1">
    <property type="protein sequence ID" value="SVE_1876400.1"/>
    <property type="gene ID" value="SVE_1876400"/>
</dbReference>
<evidence type="ECO:0000313" key="3">
    <source>
        <dbReference type="WBParaSite" id="SVE_1876400.1"/>
    </source>
</evidence>
<dbReference type="SMART" id="SM00198">
    <property type="entry name" value="SCP"/>
    <property type="match status" value="1"/>
</dbReference>
<dbReference type="Pfam" id="PF24100">
    <property type="entry name" value="DUF7381"/>
    <property type="match status" value="1"/>
</dbReference>
<dbReference type="InterPro" id="IPR014044">
    <property type="entry name" value="CAP_dom"/>
</dbReference>
<reference evidence="2" key="1">
    <citation type="submission" date="2014-07" db="EMBL/GenBank/DDBJ databases">
        <authorList>
            <person name="Martin A.A"/>
            <person name="De Silva N."/>
        </authorList>
    </citation>
    <scope>NUCLEOTIDE SEQUENCE</scope>
</reference>
<sequence length="316" mass="38055">MAYDLAVPYAILKDGRKESYLYCDNEYRTKWQMWEEILKKHLTINSSNIILFNIGTHIKRGPFQKAPQDIYENPLQNFAIKRQTPIIIKEYCNRLGFYYSCLERMFIDYNMALGYARLMTLKVKYTYKLKVHPKVPRELNILKKVECNSFSNRIWHIVWKNCFYYRCFAAHDFMEFKLRLLTELNYYRLRHNANPVKFRKLTTMVAEGYLQRILNTGLKFTDQKVLQYYESSPYYFAPLFLKKWYDERKYYKYGTNLAITGTEHFTAMVWKSVKHVGIAVKEVNNIIHMYIVFQPTPNGLNLFSSNIERKKFSFRI</sequence>
<evidence type="ECO:0000313" key="2">
    <source>
        <dbReference type="Proteomes" id="UP000035680"/>
    </source>
</evidence>
<dbReference type="Proteomes" id="UP000035680">
    <property type="component" value="Unassembled WGS sequence"/>
</dbReference>
<dbReference type="AlphaFoldDB" id="A0A0K0G219"/>
<dbReference type="InterPro" id="IPR055805">
    <property type="entry name" value="DUF7381"/>
</dbReference>